<dbReference type="RefSeq" id="WP_098584356.1">
    <property type="nucleotide sequence ID" value="NZ_NUWJ01000277.1"/>
</dbReference>
<reference evidence="2 3" key="1">
    <citation type="submission" date="2017-09" db="EMBL/GenBank/DDBJ databases">
        <title>Large-scale bioinformatics analysis of Bacillus genomes uncovers conserved roles of natural products in bacterial physiology.</title>
        <authorList>
            <consortium name="Agbiome Team Llc"/>
            <person name="Bleich R.M."/>
            <person name="Grubbs K.J."/>
            <person name="Santa Maria K.C."/>
            <person name="Allen S.E."/>
            <person name="Farag S."/>
            <person name="Shank E.A."/>
            <person name="Bowers A."/>
        </authorList>
    </citation>
    <scope>NUCLEOTIDE SEQUENCE [LARGE SCALE GENOMIC DNA]</scope>
    <source>
        <strain evidence="2 3">AFS083741</strain>
    </source>
</reference>
<feature type="region of interest" description="Disordered" evidence="1">
    <location>
        <begin position="84"/>
        <end position="110"/>
    </location>
</feature>
<evidence type="ECO:0000313" key="3">
    <source>
        <dbReference type="Proteomes" id="UP000224413"/>
    </source>
</evidence>
<gene>
    <name evidence="2" type="ORF">COI98_26650</name>
</gene>
<organism evidence="2 3">
    <name type="scientific">Bacillus cereus</name>
    <dbReference type="NCBI Taxonomy" id="1396"/>
    <lineage>
        <taxon>Bacteria</taxon>
        <taxon>Bacillati</taxon>
        <taxon>Bacillota</taxon>
        <taxon>Bacilli</taxon>
        <taxon>Bacillales</taxon>
        <taxon>Bacillaceae</taxon>
        <taxon>Bacillus</taxon>
        <taxon>Bacillus cereus group</taxon>
    </lineage>
</organism>
<dbReference type="EMBL" id="NUWJ01000277">
    <property type="protein sequence ID" value="PFK07877.1"/>
    <property type="molecule type" value="Genomic_DNA"/>
</dbReference>
<comment type="caution">
    <text evidence="2">The sequence shown here is derived from an EMBL/GenBank/DDBJ whole genome shotgun (WGS) entry which is preliminary data.</text>
</comment>
<evidence type="ECO:0000313" key="2">
    <source>
        <dbReference type="EMBL" id="PFK07877.1"/>
    </source>
</evidence>
<protein>
    <submittedName>
        <fullName evidence="2">Restriction endonuclease</fullName>
    </submittedName>
</protein>
<keyword evidence="2" id="KW-0255">Endonuclease</keyword>
<sequence>MAKKSAKEKLQEIEEQMKRLKEEERDLKRKAKAEEKKKQEKLCKDTGELAEKYFNIEHLSIEDREALFESISVRVNEKIENTFPNKQKTIEHSSSNENNQTISHSSPVAL</sequence>
<dbReference type="Proteomes" id="UP000224413">
    <property type="component" value="Unassembled WGS sequence"/>
</dbReference>
<keyword evidence="2" id="KW-0378">Hydrolase</keyword>
<dbReference type="AlphaFoldDB" id="A0A9X6ZWW7"/>
<feature type="region of interest" description="Disordered" evidence="1">
    <location>
        <begin position="18"/>
        <end position="41"/>
    </location>
</feature>
<accession>A0A9X6ZWW7</accession>
<dbReference type="GO" id="GO:0004519">
    <property type="term" value="F:endonuclease activity"/>
    <property type="evidence" value="ECO:0007669"/>
    <property type="project" value="UniProtKB-KW"/>
</dbReference>
<evidence type="ECO:0000256" key="1">
    <source>
        <dbReference type="SAM" id="MobiDB-lite"/>
    </source>
</evidence>
<name>A0A9X6ZWW7_BACCE</name>
<keyword evidence="2" id="KW-0540">Nuclease</keyword>
<proteinExistence type="predicted"/>